<feature type="transmembrane region" description="Helical" evidence="1">
    <location>
        <begin position="217"/>
        <end position="238"/>
    </location>
</feature>
<evidence type="ECO:0000313" key="2">
    <source>
        <dbReference type="EMBL" id="CEL75744.1"/>
    </source>
</evidence>
<dbReference type="AlphaFoldDB" id="A0A0F7UZS1"/>
<protein>
    <recommendedName>
        <fullName evidence="3">Transmembrane protein</fullName>
    </recommendedName>
</protein>
<organism evidence="2">
    <name type="scientific">Toxoplasma gondii (strain ATCC 50861 / VEG)</name>
    <dbReference type="NCBI Taxonomy" id="432359"/>
    <lineage>
        <taxon>Eukaryota</taxon>
        <taxon>Sar</taxon>
        <taxon>Alveolata</taxon>
        <taxon>Apicomplexa</taxon>
        <taxon>Conoidasida</taxon>
        <taxon>Coccidia</taxon>
        <taxon>Eucoccidiorida</taxon>
        <taxon>Eimeriorina</taxon>
        <taxon>Sarcocystidae</taxon>
        <taxon>Toxoplasma</taxon>
    </lineage>
</organism>
<keyword evidence="1" id="KW-0472">Membrane</keyword>
<name>A0A0F7UZS1_TOXGV</name>
<evidence type="ECO:0008006" key="3">
    <source>
        <dbReference type="Google" id="ProtNLM"/>
    </source>
</evidence>
<sequence length="239" mass="25617">MASCNADFERNVGACVDCSAQLYGKMMPRILLMVVAVLTLSSLRKSAALRSTAPVRIFDKEIKTVLPVCSAVEPGSLHIGDSCLSDCGGACRGAAARPGFRLISDNEARPPLKMSNEKHNHQVDFSQGCSGNEIRKICSVGVSNPGGYPLCEELDTQACGHGCSCWSTCTDHNCNPDALSAGFFFVTEPKTITPSGCLIDLHRQLCKAGITGVTNDFWIAALIILLIVATVGALYYYYR</sequence>
<gene>
    <name evidence="2" type="ORF">BN1205_081000</name>
</gene>
<keyword evidence="1" id="KW-0812">Transmembrane</keyword>
<evidence type="ECO:0000256" key="1">
    <source>
        <dbReference type="SAM" id="Phobius"/>
    </source>
</evidence>
<reference evidence="2" key="1">
    <citation type="journal article" date="2015" name="PLoS ONE">
        <title>Comprehensive Evaluation of Toxoplasma gondii VEG and Neospora caninum LIV Genomes with Tachyzoite Stage Transcriptome and Proteome Defines Novel Transcript Features.</title>
        <authorList>
            <person name="Ramaprasad A."/>
            <person name="Mourier T."/>
            <person name="Naeem R."/>
            <person name="Malas T.B."/>
            <person name="Moussa E."/>
            <person name="Panigrahi A."/>
            <person name="Vermont S.J."/>
            <person name="Otto T.D."/>
            <person name="Wastling J."/>
            <person name="Pain A."/>
        </authorList>
    </citation>
    <scope>NUCLEOTIDE SEQUENCE</scope>
    <source>
        <strain evidence="2">VEG</strain>
    </source>
</reference>
<dbReference type="EMBL" id="LN714499">
    <property type="protein sequence ID" value="CEL75744.1"/>
    <property type="molecule type" value="Genomic_DNA"/>
</dbReference>
<keyword evidence="1" id="KW-1133">Transmembrane helix</keyword>
<proteinExistence type="predicted"/>
<accession>A0A0F7UZS1</accession>